<dbReference type="InterPro" id="IPR051458">
    <property type="entry name" value="Cyt/Met_Dipeptidase"/>
</dbReference>
<keyword evidence="3" id="KW-0378">Hydrolase</keyword>
<dbReference type="EMBL" id="MFZF01000022">
    <property type="protein sequence ID" value="OGK16005.1"/>
    <property type="molecule type" value="Genomic_DNA"/>
</dbReference>
<evidence type="ECO:0000256" key="2">
    <source>
        <dbReference type="ARBA" id="ARBA00022723"/>
    </source>
</evidence>
<protein>
    <recommendedName>
        <fullName evidence="4">Peptidase M20 dimerisation domain-containing protein</fullName>
    </recommendedName>
</protein>
<keyword evidence="1" id="KW-0645">Protease</keyword>
<dbReference type="Pfam" id="PF07687">
    <property type="entry name" value="M20_dimer"/>
    <property type="match status" value="1"/>
</dbReference>
<keyword evidence="2" id="KW-0479">Metal-binding</keyword>
<name>A0A1F7GB58_9BACT</name>
<reference evidence="5 6" key="1">
    <citation type="journal article" date="2016" name="Nat. Commun.">
        <title>Thousands of microbial genomes shed light on interconnected biogeochemical processes in an aquifer system.</title>
        <authorList>
            <person name="Anantharaman K."/>
            <person name="Brown C.T."/>
            <person name="Hug L.A."/>
            <person name="Sharon I."/>
            <person name="Castelle C.J."/>
            <person name="Probst A.J."/>
            <person name="Thomas B.C."/>
            <person name="Singh A."/>
            <person name="Wilkins M.J."/>
            <person name="Karaoz U."/>
            <person name="Brodie E.L."/>
            <person name="Williams K.H."/>
            <person name="Hubbard S.S."/>
            <person name="Banfield J.F."/>
        </authorList>
    </citation>
    <scope>NUCLEOTIDE SEQUENCE [LARGE SCALE GENOMIC DNA]</scope>
</reference>
<dbReference type="InterPro" id="IPR011650">
    <property type="entry name" value="Peptidase_M20_dimer"/>
</dbReference>
<sequence length="458" mass="51001">MIIEEIYQSYLNFLKEFTAFKSISTDPAFATDIANTARWLQDQLAANGFKTEFITGYDNPLVVGSYIVDPKLKTILIYGHYDVQPPYAKASEGQARMIEEDLWKAEGWENDPFVLTEKNGRLVARGAVDNKGQIALHLTTVFELIKQKKLNYNIKFLIEGNEETGSPNLRHFIEDHADLLSCDSVLISDGEIASGHPVIEVGFRGVINTAITLTTSDRDLHSGLYGGSVPNAARELMKLIEKLYQGTTTIAIDDFYDDVIAPTKEELKNHASFPFSIEHHHRVTGTKKLFSENSLDFYTQTGLRPSIEITGFESGYNGVGFKNAVPHTASAKLNIRIVPNQDPKKTVKQFEAFVKNNTPSYATVTLQLGQGCKPIRINPKSELATKAAKLLTQEFNKKVLYKYCAATIPIVIDFKEILGVSQVLLPFGNEDCNMHGANENFEIDLIKKDIGVAWGLLS</sequence>
<organism evidence="5 6">
    <name type="scientific">Candidatus Roizmanbacteria bacterium RIFCSPHIGHO2_01_FULL_39_12b</name>
    <dbReference type="NCBI Taxonomy" id="1802030"/>
    <lineage>
        <taxon>Bacteria</taxon>
        <taxon>Candidatus Roizmaniibacteriota</taxon>
    </lineage>
</organism>
<dbReference type="Pfam" id="PF01546">
    <property type="entry name" value="Peptidase_M20"/>
    <property type="match status" value="1"/>
</dbReference>
<dbReference type="Gene3D" id="3.40.630.10">
    <property type="entry name" value="Zn peptidases"/>
    <property type="match status" value="1"/>
</dbReference>
<dbReference type="PANTHER" id="PTHR43270">
    <property type="entry name" value="BETA-ALA-HIS DIPEPTIDASE"/>
    <property type="match status" value="1"/>
</dbReference>
<evidence type="ECO:0000313" key="6">
    <source>
        <dbReference type="Proteomes" id="UP000178372"/>
    </source>
</evidence>
<dbReference type="InterPro" id="IPR002933">
    <property type="entry name" value="Peptidase_M20"/>
</dbReference>
<dbReference type="SUPFAM" id="SSF53187">
    <property type="entry name" value="Zn-dependent exopeptidases"/>
    <property type="match status" value="1"/>
</dbReference>
<dbReference type="PANTHER" id="PTHR43270:SF8">
    <property type="entry name" value="DI- AND TRIPEPTIDASE DUG2-RELATED"/>
    <property type="match status" value="1"/>
</dbReference>
<accession>A0A1F7GB58</accession>
<gene>
    <name evidence="5" type="ORF">A2690_00945</name>
</gene>
<proteinExistence type="predicted"/>
<dbReference type="InterPro" id="IPR001261">
    <property type="entry name" value="ArgE/DapE_CS"/>
</dbReference>
<dbReference type="AlphaFoldDB" id="A0A1F7GB58"/>
<evidence type="ECO:0000259" key="4">
    <source>
        <dbReference type="Pfam" id="PF07687"/>
    </source>
</evidence>
<evidence type="ECO:0000256" key="3">
    <source>
        <dbReference type="ARBA" id="ARBA00022801"/>
    </source>
</evidence>
<dbReference type="GO" id="GO:0046872">
    <property type="term" value="F:metal ion binding"/>
    <property type="evidence" value="ECO:0007669"/>
    <property type="project" value="UniProtKB-KW"/>
</dbReference>
<dbReference type="Proteomes" id="UP000178372">
    <property type="component" value="Unassembled WGS sequence"/>
</dbReference>
<dbReference type="Gene3D" id="3.30.70.360">
    <property type="match status" value="1"/>
</dbReference>
<dbReference type="GO" id="GO:0006508">
    <property type="term" value="P:proteolysis"/>
    <property type="evidence" value="ECO:0007669"/>
    <property type="project" value="UniProtKB-KW"/>
</dbReference>
<dbReference type="PROSITE" id="PS00759">
    <property type="entry name" value="ARGE_DAPE_CPG2_2"/>
    <property type="match status" value="1"/>
</dbReference>
<feature type="domain" description="Peptidase M20 dimerisation" evidence="4">
    <location>
        <begin position="211"/>
        <end position="361"/>
    </location>
</feature>
<dbReference type="GO" id="GO:0008233">
    <property type="term" value="F:peptidase activity"/>
    <property type="evidence" value="ECO:0007669"/>
    <property type="project" value="UniProtKB-KW"/>
</dbReference>
<comment type="caution">
    <text evidence="5">The sequence shown here is derived from an EMBL/GenBank/DDBJ whole genome shotgun (WGS) entry which is preliminary data.</text>
</comment>
<evidence type="ECO:0000313" key="5">
    <source>
        <dbReference type="EMBL" id="OGK16005.1"/>
    </source>
</evidence>
<evidence type="ECO:0000256" key="1">
    <source>
        <dbReference type="ARBA" id="ARBA00022670"/>
    </source>
</evidence>